<name>A0ABP6DIU9_9ACTN</name>
<dbReference type="Proteomes" id="UP001500994">
    <property type="component" value="Unassembled WGS sequence"/>
</dbReference>
<keyword evidence="2" id="KW-1185">Reference proteome</keyword>
<accession>A0ABP6DIU9</accession>
<dbReference type="EMBL" id="BAAARK010000001">
    <property type="protein sequence ID" value="GAA2643562.1"/>
    <property type="molecule type" value="Genomic_DNA"/>
</dbReference>
<proteinExistence type="predicted"/>
<comment type="caution">
    <text evidence="1">The sequence shown here is derived from an EMBL/GenBank/DDBJ whole genome shotgun (WGS) entry which is preliminary data.</text>
</comment>
<protein>
    <submittedName>
        <fullName evidence="1">Uncharacterized protein</fullName>
    </submittedName>
</protein>
<dbReference type="Pfam" id="PF19938">
    <property type="entry name" value="DUF6400"/>
    <property type="match status" value="1"/>
</dbReference>
<sequence length="95" mass="9964">MTDPTSPTGTGADISRVTGISDDRTHGTFELDLAGHEAWRRAEVFAALGDSWDPVAVMQDEAEAQRLLYSGLDADQQATYAMLVAAGVLPAAGQG</sequence>
<evidence type="ECO:0000313" key="1">
    <source>
        <dbReference type="EMBL" id="GAA2643562.1"/>
    </source>
</evidence>
<gene>
    <name evidence="1" type="ORF">GCM10009864_01310</name>
</gene>
<reference evidence="2" key="1">
    <citation type="journal article" date="2019" name="Int. J. Syst. Evol. Microbiol.">
        <title>The Global Catalogue of Microorganisms (GCM) 10K type strain sequencing project: providing services to taxonomists for standard genome sequencing and annotation.</title>
        <authorList>
            <consortium name="The Broad Institute Genomics Platform"/>
            <consortium name="The Broad Institute Genome Sequencing Center for Infectious Disease"/>
            <person name="Wu L."/>
            <person name="Ma J."/>
        </authorList>
    </citation>
    <scope>NUCLEOTIDE SEQUENCE [LARGE SCALE GENOMIC DNA]</scope>
    <source>
        <strain evidence="2">JCM 16374</strain>
    </source>
</reference>
<dbReference type="InterPro" id="IPR045649">
    <property type="entry name" value="DUF6400"/>
</dbReference>
<evidence type="ECO:0000313" key="2">
    <source>
        <dbReference type="Proteomes" id="UP001500994"/>
    </source>
</evidence>
<organism evidence="1 2">
    <name type="scientific">Streptomyces lunalinharesii</name>
    <dbReference type="NCBI Taxonomy" id="333384"/>
    <lineage>
        <taxon>Bacteria</taxon>
        <taxon>Bacillati</taxon>
        <taxon>Actinomycetota</taxon>
        <taxon>Actinomycetes</taxon>
        <taxon>Kitasatosporales</taxon>
        <taxon>Streptomycetaceae</taxon>
        <taxon>Streptomyces</taxon>
    </lineage>
</organism>